<evidence type="ECO:0000313" key="1">
    <source>
        <dbReference type="EMBL" id="KAF9062792.1"/>
    </source>
</evidence>
<dbReference type="AlphaFoldDB" id="A0A9P5U1T3"/>
<proteinExistence type="predicted"/>
<organism evidence="1 2">
    <name type="scientific">Rhodocollybia butyracea</name>
    <dbReference type="NCBI Taxonomy" id="206335"/>
    <lineage>
        <taxon>Eukaryota</taxon>
        <taxon>Fungi</taxon>
        <taxon>Dikarya</taxon>
        <taxon>Basidiomycota</taxon>
        <taxon>Agaricomycotina</taxon>
        <taxon>Agaricomycetes</taxon>
        <taxon>Agaricomycetidae</taxon>
        <taxon>Agaricales</taxon>
        <taxon>Marasmiineae</taxon>
        <taxon>Omphalotaceae</taxon>
        <taxon>Rhodocollybia</taxon>
    </lineage>
</organism>
<name>A0A9P5U1T3_9AGAR</name>
<evidence type="ECO:0000313" key="2">
    <source>
        <dbReference type="Proteomes" id="UP000772434"/>
    </source>
</evidence>
<keyword evidence="2" id="KW-1185">Reference proteome</keyword>
<dbReference type="EMBL" id="JADNRY010000162">
    <property type="protein sequence ID" value="KAF9062792.1"/>
    <property type="molecule type" value="Genomic_DNA"/>
</dbReference>
<gene>
    <name evidence="1" type="ORF">BDP27DRAFT_1368570</name>
</gene>
<sequence>MTVTFIDMNGGPHQDVPKEIEPFLTAQITLALDVSGSITYSGPYSLKSRYFFKLVGGHPYCLPDDPCFGVVEEQPNGVEGIHPKQNKRHILIFQPKVRGLNFIGSGGLDIVGAYPLDPMQQGLLNMVHELHNELVLPLHPEHSM</sequence>
<dbReference type="Proteomes" id="UP000772434">
    <property type="component" value="Unassembled WGS sequence"/>
</dbReference>
<reference evidence="1" key="1">
    <citation type="submission" date="2020-11" db="EMBL/GenBank/DDBJ databases">
        <authorList>
            <consortium name="DOE Joint Genome Institute"/>
            <person name="Ahrendt S."/>
            <person name="Riley R."/>
            <person name="Andreopoulos W."/>
            <person name="Labutti K."/>
            <person name="Pangilinan J."/>
            <person name="Ruiz-Duenas F.J."/>
            <person name="Barrasa J.M."/>
            <person name="Sanchez-Garcia M."/>
            <person name="Camarero S."/>
            <person name="Miyauchi S."/>
            <person name="Serrano A."/>
            <person name="Linde D."/>
            <person name="Babiker R."/>
            <person name="Drula E."/>
            <person name="Ayuso-Fernandez I."/>
            <person name="Pacheco R."/>
            <person name="Padilla G."/>
            <person name="Ferreira P."/>
            <person name="Barriuso J."/>
            <person name="Kellner H."/>
            <person name="Castanera R."/>
            <person name="Alfaro M."/>
            <person name="Ramirez L."/>
            <person name="Pisabarro A.G."/>
            <person name="Kuo A."/>
            <person name="Tritt A."/>
            <person name="Lipzen A."/>
            <person name="He G."/>
            <person name="Yan M."/>
            <person name="Ng V."/>
            <person name="Cullen D."/>
            <person name="Martin F."/>
            <person name="Rosso M.-N."/>
            <person name="Henrissat B."/>
            <person name="Hibbett D."/>
            <person name="Martinez A.T."/>
            <person name="Grigoriev I.V."/>
        </authorList>
    </citation>
    <scope>NUCLEOTIDE SEQUENCE</scope>
    <source>
        <strain evidence="1">AH 40177</strain>
    </source>
</reference>
<accession>A0A9P5U1T3</accession>
<protein>
    <submittedName>
        <fullName evidence="1">Uncharacterized protein</fullName>
    </submittedName>
</protein>
<comment type="caution">
    <text evidence="1">The sequence shown here is derived from an EMBL/GenBank/DDBJ whole genome shotgun (WGS) entry which is preliminary data.</text>
</comment>